<keyword evidence="2" id="KW-1185">Reference proteome</keyword>
<dbReference type="GO" id="GO:0006508">
    <property type="term" value="P:proteolysis"/>
    <property type="evidence" value="ECO:0007669"/>
    <property type="project" value="InterPro"/>
</dbReference>
<organism evidence="1 2">
    <name type="scientific">Lithocarpus litseifolius</name>
    <dbReference type="NCBI Taxonomy" id="425828"/>
    <lineage>
        <taxon>Eukaryota</taxon>
        <taxon>Viridiplantae</taxon>
        <taxon>Streptophyta</taxon>
        <taxon>Embryophyta</taxon>
        <taxon>Tracheophyta</taxon>
        <taxon>Spermatophyta</taxon>
        <taxon>Magnoliopsida</taxon>
        <taxon>eudicotyledons</taxon>
        <taxon>Gunneridae</taxon>
        <taxon>Pentapetalae</taxon>
        <taxon>rosids</taxon>
        <taxon>fabids</taxon>
        <taxon>Fagales</taxon>
        <taxon>Fagaceae</taxon>
        <taxon>Lithocarpus</taxon>
    </lineage>
</organism>
<dbReference type="EMBL" id="JAZDWU010000011">
    <property type="protein sequence ID" value="KAK9985829.1"/>
    <property type="molecule type" value="Genomic_DNA"/>
</dbReference>
<dbReference type="SUPFAM" id="SSF52743">
    <property type="entry name" value="Subtilisin-like"/>
    <property type="match status" value="1"/>
</dbReference>
<dbReference type="Proteomes" id="UP001459277">
    <property type="component" value="Unassembled WGS sequence"/>
</dbReference>
<name>A0AAW2BLM3_9ROSI</name>
<evidence type="ECO:0000313" key="1">
    <source>
        <dbReference type="EMBL" id="KAK9985829.1"/>
    </source>
</evidence>
<accession>A0AAW2BLM3</accession>
<gene>
    <name evidence="1" type="ORF">SO802_030780</name>
</gene>
<dbReference type="AlphaFoldDB" id="A0AAW2BLM3"/>
<evidence type="ECO:0000313" key="2">
    <source>
        <dbReference type="Proteomes" id="UP001459277"/>
    </source>
</evidence>
<dbReference type="GO" id="GO:0004252">
    <property type="term" value="F:serine-type endopeptidase activity"/>
    <property type="evidence" value="ECO:0007669"/>
    <property type="project" value="InterPro"/>
</dbReference>
<dbReference type="Gene3D" id="3.40.50.200">
    <property type="entry name" value="Peptidase S8/S53 domain"/>
    <property type="match status" value="1"/>
</dbReference>
<reference evidence="1 2" key="1">
    <citation type="submission" date="2024-01" db="EMBL/GenBank/DDBJ databases">
        <title>A telomere-to-telomere, gap-free genome of sweet tea (Lithocarpus litseifolius).</title>
        <authorList>
            <person name="Zhou J."/>
        </authorList>
    </citation>
    <scope>NUCLEOTIDE SEQUENCE [LARGE SCALE GENOMIC DNA]</scope>
    <source>
        <strain evidence="1">Zhou-2022a</strain>
        <tissue evidence="1">Leaf</tissue>
    </source>
</reference>
<sequence length="66" mass="6627">MKVFVSASAGNVGAAGSVVNAAPWVLTVAAILRLLAFCSPDITAPGVNILAAYPPQNGENADAIFL</sequence>
<dbReference type="InterPro" id="IPR036852">
    <property type="entry name" value="Peptidase_S8/S53_dom_sf"/>
</dbReference>
<protein>
    <submittedName>
        <fullName evidence="1">Uncharacterized protein</fullName>
    </submittedName>
</protein>
<comment type="caution">
    <text evidence="1">The sequence shown here is derived from an EMBL/GenBank/DDBJ whole genome shotgun (WGS) entry which is preliminary data.</text>
</comment>
<proteinExistence type="predicted"/>